<protein>
    <recommendedName>
        <fullName evidence="2">EF-hand domain-containing protein</fullName>
    </recommendedName>
</protein>
<dbReference type="Proteomes" id="UP000594892">
    <property type="component" value="Chromosome 2"/>
</dbReference>
<dbReference type="Proteomes" id="UP001056386">
    <property type="component" value="Chromosome 1"/>
</dbReference>
<evidence type="ECO:0000313" key="3">
    <source>
        <dbReference type="EMBL" id="QPQ93929.1"/>
    </source>
</evidence>
<name>A0AAP9Y4W3_BURGL</name>
<reference evidence="4" key="2">
    <citation type="submission" date="2022-06" db="EMBL/GenBank/DDBJ databases">
        <title>Draft genome sequence of Burkholderia glumae strain GR20004 isolated from rice panicle showing bacterial panicle blight.</title>
        <authorList>
            <person name="Choi S.Y."/>
            <person name="Lee Y.H."/>
        </authorList>
    </citation>
    <scope>NUCLEOTIDE SEQUENCE</scope>
    <source>
        <strain evidence="4">GR20004</strain>
    </source>
</reference>
<dbReference type="AlphaFoldDB" id="A0AAP9Y4W3"/>
<dbReference type="EMBL" id="CP065601">
    <property type="protein sequence ID" value="QPQ93929.1"/>
    <property type="molecule type" value="Genomic_DNA"/>
</dbReference>
<reference evidence="3 5" key="1">
    <citation type="submission" date="2020-12" db="EMBL/GenBank/DDBJ databases">
        <title>FDA dAtabase for Regulatory Grade micrObial Sequences (FDA-ARGOS): Supporting development and validation of Infectious Disease Dx tests.</title>
        <authorList>
            <person name="Minogue T."/>
            <person name="Wolcott M."/>
            <person name="Wasieloski L."/>
            <person name="Aguilar W."/>
            <person name="Moore D."/>
            <person name="Jaissle J."/>
            <person name="Tallon L."/>
            <person name="Sadzewicz L."/>
            <person name="Zhao X."/>
            <person name="Boylan J."/>
            <person name="Ott S."/>
            <person name="Bowen H."/>
            <person name="Vavikolanu K."/>
            <person name="Mehta A."/>
            <person name="Aluvathingal J."/>
            <person name="Nadendla S."/>
            <person name="Yan Y."/>
            <person name="Sichtig H."/>
        </authorList>
    </citation>
    <scope>NUCLEOTIDE SEQUENCE [LARGE SCALE GENOMIC DNA]</scope>
    <source>
        <strain evidence="3 5">FDAARGOS_949</strain>
    </source>
</reference>
<dbReference type="GeneID" id="45697561"/>
<feature type="domain" description="EF-hand" evidence="2">
    <location>
        <begin position="100"/>
        <end position="133"/>
    </location>
</feature>
<evidence type="ECO:0000313" key="5">
    <source>
        <dbReference type="Proteomes" id="UP000594892"/>
    </source>
</evidence>
<sequence length="133" mass="13758">MIQSPSSTSRLAALLLSLALPLLPAAPAFAAAPQAVSTPVPLKGGVDGPFFPRQPLAAPAAATTGSDLSQQAQSRLASSLATNSALAGNQSITKAQAQANGLPFIAQHFDQIDTAHSGRVTMQEVRQYLQRQQ</sequence>
<evidence type="ECO:0000256" key="1">
    <source>
        <dbReference type="SAM" id="SignalP"/>
    </source>
</evidence>
<dbReference type="PROSITE" id="PS50222">
    <property type="entry name" value="EF_HAND_2"/>
    <property type="match status" value="1"/>
</dbReference>
<keyword evidence="6" id="KW-1185">Reference proteome</keyword>
<accession>A0AAP9Y4W3</accession>
<dbReference type="GO" id="GO:0005509">
    <property type="term" value="F:calcium ion binding"/>
    <property type="evidence" value="ECO:0007669"/>
    <property type="project" value="InterPro"/>
</dbReference>
<evidence type="ECO:0000313" key="6">
    <source>
        <dbReference type="Proteomes" id="UP001056386"/>
    </source>
</evidence>
<keyword evidence="1" id="KW-0732">Signal</keyword>
<feature type="signal peptide" evidence="1">
    <location>
        <begin position="1"/>
        <end position="30"/>
    </location>
</feature>
<dbReference type="EMBL" id="CP099587">
    <property type="protein sequence ID" value="USS47167.1"/>
    <property type="molecule type" value="Genomic_DNA"/>
</dbReference>
<organism evidence="3 5">
    <name type="scientific">Burkholderia glumae</name>
    <name type="common">Pseudomonas glumae</name>
    <dbReference type="NCBI Taxonomy" id="337"/>
    <lineage>
        <taxon>Bacteria</taxon>
        <taxon>Pseudomonadati</taxon>
        <taxon>Pseudomonadota</taxon>
        <taxon>Betaproteobacteria</taxon>
        <taxon>Burkholderiales</taxon>
        <taxon>Burkholderiaceae</taxon>
        <taxon>Burkholderia</taxon>
    </lineage>
</organism>
<dbReference type="InterPro" id="IPR002048">
    <property type="entry name" value="EF_hand_dom"/>
</dbReference>
<evidence type="ECO:0000313" key="4">
    <source>
        <dbReference type="EMBL" id="USS47167.1"/>
    </source>
</evidence>
<proteinExistence type="predicted"/>
<dbReference type="RefSeq" id="WP_012735212.1">
    <property type="nucleotide sequence ID" value="NZ_CP021074.1"/>
</dbReference>
<evidence type="ECO:0000259" key="2">
    <source>
        <dbReference type="PROSITE" id="PS50222"/>
    </source>
</evidence>
<feature type="chain" id="PRO_5043055736" description="EF-hand domain-containing protein" evidence="1">
    <location>
        <begin position="31"/>
        <end position="133"/>
    </location>
</feature>
<gene>
    <name evidence="3" type="ORF">I6H06_17260</name>
    <name evidence="4" type="ORF">NFI99_20070</name>
</gene>